<keyword evidence="4 5" id="KW-0274">FAD</keyword>
<evidence type="ECO:0000256" key="2">
    <source>
        <dbReference type="ARBA" id="ARBA00010790"/>
    </source>
</evidence>
<keyword evidence="3 6" id="KW-0285">Flavoprotein</keyword>
<dbReference type="PANTHER" id="PTHR11552">
    <property type="entry name" value="GLUCOSE-METHANOL-CHOLINE GMC OXIDOREDUCTASE"/>
    <property type="match status" value="1"/>
</dbReference>
<evidence type="ECO:0000259" key="7">
    <source>
        <dbReference type="PROSITE" id="PS00623"/>
    </source>
</evidence>
<dbReference type="GO" id="GO:0050660">
    <property type="term" value="F:flavin adenine dinucleotide binding"/>
    <property type="evidence" value="ECO:0007669"/>
    <property type="project" value="InterPro"/>
</dbReference>
<protein>
    <recommendedName>
        <fullName evidence="7 8">Glucose-methanol-choline oxidoreductase N-terminal domain-containing protein</fullName>
    </recommendedName>
</protein>
<dbReference type="Gene3D" id="3.50.50.60">
    <property type="entry name" value="FAD/NAD(P)-binding domain"/>
    <property type="match status" value="1"/>
</dbReference>
<feature type="binding site" evidence="5">
    <location>
        <position position="246"/>
    </location>
    <ligand>
        <name>FAD</name>
        <dbReference type="ChEBI" id="CHEBI:57692"/>
    </ligand>
</feature>
<reference evidence="9" key="1">
    <citation type="journal article" date="2023" name="Mol. Biol. Evol.">
        <title>Third-Generation Sequencing Reveals the Adaptive Role of the Epigenome in Three Deep-Sea Polychaetes.</title>
        <authorList>
            <person name="Perez M."/>
            <person name="Aroh O."/>
            <person name="Sun Y."/>
            <person name="Lan Y."/>
            <person name="Juniper S.K."/>
            <person name="Young C.R."/>
            <person name="Angers B."/>
            <person name="Qian P.Y."/>
        </authorList>
    </citation>
    <scope>NUCLEOTIDE SEQUENCE</scope>
    <source>
        <strain evidence="9">P08H-3</strain>
    </source>
</reference>
<evidence type="ECO:0000313" key="10">
    <source>
        <dbReference type="Proteomes" id="UP001208570"/>
    </source>
</evidence>
<feature type="domain" description="Glucose-methanol-choline oxidoreductase N-terminal" evidence="7">
    <location>
        <begin position="108"/>
        <end position="131"/>
    </location>
</feature>
<evidence type="ECO:0000259" key="8">
    <source>
        <dbReference type="PROSITE" id="PS00624"/>
    </source>
</evidence>
<dbReference type="PROSITE" id="PS00623">
    <property type="entry name" value="GMC_OXRED_1"/>
    <property type="match status" value="1"/>
</dbReference>
<keyword evidence="10" id="KW-1185">Reference proteome</keyword>
<dbReference type="GO" id="GO:0016614">
    <property type="term" value="F:oxidoreductase activity, acting on CH-OH group of donors"/>
    <property type="evidence" value="ECO:0007669"/>
    <property type="project" value="InterPro"/>
</dbReference>
<dbReference type="Pfam" id="PF05199">
    <property type="entry name" value="GMC_oxred_C"/>
    <property type="match status" value="1"/>
</dbReference>
<sequence length="609" mass="67402">MLGRMVGHAVEQRIGTSKLVDSFRDAYDYIIVGAGAAGNVLANRLSENDQVTVLLLEAGGDDVKKPSIHIPASAAELQQTEFDYGYKSVPQKRACRGLNDKQVFYPRGKGLGGSGSINYMSYTRGSRHDFNLWSELGCTGWSYKEVLPYFIKSEDNTNSEYIKSGYHGKDGPMKISDFKKTPLVQAFLDAGLHLGYKMIDINGAEQLGFSNQQGMLHKGMRWSTAHGYLRPAMARANLDVAINSRVNQLLFDQKQVVGVEINKDQDQQYKVKANREVILSAGAIESPKILMLSGIGPKEQLERFNIPVRADLPVGENFQDHPMCIIEYKVDRPLSVSMDHAYYQTPASKEYQQYMFFVDDPRGTPPPEGAIAFFRTRLATDKYLYPDVLLQMSTSLVGGIFRKLWNVRGEVFESLYSSEEDNRPSIYMTSYLLHPESHGTITLASSDPSDKPVINPNFLDNPHDVTVLVEGIKLQLQLQNTETFRNIGVAPRRGSLAGCRESELYSDDHLETLVRHQTLTGHHASGTCRMGAPGDGKAVVDPELRVQGIQGLRIVDASVMPEIPSGNTSAPTVMIAEKAADIIRGINTISHIQLPDDARGVDSEVKASL</sequence>
<dbReference type="Gene3D" id="3.30.560.10">
    <property type="entry name" value="Glucose Oxidase, domain 3"/>
    <property type="match status" value="1"/>
</dbReference>
<comment type="cofactor">
    <cofactor evidence="1 5">
        <name>FAD</name>
        <dbReference type="ChEBI" id="CHEBI:57692"/>
    </cofactor>
</comment>
<evidence type="ECO:0000256" key="5">
    <source>
        <dbReference type="PIRSR" id="PIRSR000137-2"/>
    </source>
</evidence>
<evidence type="ECO:0000256" key="4">
    <source>
        <dbReference type="ARBA" id="ARBA00022827"/>
    </source>
</evidence>
<evidence type="ECO:0000256" key="1">
    <source>
        <dbReference type="ARBA" id="ARBA00001974"/>
    </source>
</evidence>
<comment type="similarity">
    <text evidence="2 6">Belongs to the GMC oxidoreductase family.</text>
</comment>
<evidence type="ECO:0000256" key="6">
    <source>
        <dbReference type="RuleBase" id="RU003968"/>
    </source>
</evidence>
<dbReference type="InterPro" id="IPR000172">
    <property type="entry name" value="GMC_OxRdtase_N"/>
</dbReference>
<dbReference type="PROSITE" id="PS00624">
    <property type="entry name" value="GMC_OXRED_2"/>
    <property type="match status" value="1"/>
</dbReference>
<dbReference type="Pfam" id="PF00732">
    <property type="entry name" value="GMC_oxred_N"/>
    <property type="match status" value="1"/>
</dbReference>
<dbReference type="PIRSF" id="PIRSF000137">
    <property type="entry name" value="Alcohol_oxidase"/>
    <property type="match status" value="1"/>
</dbReference>
<evidence type="ECO:0000313" key="9">
    <source>
        <dbReference type="EMBL" id="KAK2156357.1"/>
    </source>
</evidence>
<gene>
    <name evidence="9" type="ORF">LSH36_215g00002</name>
</gene>
<dbReference type="SUPFAM" id="SSF51905">
    <property type="entry name" value="FAD/NAD(P)-binding domain"/>
    <property type="match status" value="1"/>
</dbReference>
<dbReference type="InterPro" id="IPR012132">
    <property type="entry name" value="GMC_OxRdtase"/>
</dbReference>
<dbReference type="Proteomes" id="UP001208570">
    <property type="component" value="Unassembled WGS sequence"/>
</dbReference>
<organism evidence="9 10">
    <name type="scientific">Paralvinella palmiformis</name>
    <dbReference type="NCBI Taxonomy" id="53620"/>
    <lineage>
        <taxon>Eukaryota</taxon>
        <taxon>Metazoa</taxon>
        <taxon>Spiralia</taxon>
        <taxon>Lophotrochozoa</taxon>
        <taxon>Annelida</taxon>
        <taxon>Polychaeta</taxon>
        <taxon>Sedentaria</taxon>
        <taxon>Canalipalpata</taxon>
        <taxon>Terebellida</taxon>
        <taxon>Terebelliformia</taxon>
        <taxon>Alvinellidae</taxon>
        <taxon>Paralvinella</taxon>
    </lineage>
</organism>
<proteinExistence type="inferred from homology"/>
<evidence type="ECO:0000256" key="3">
    <source>
        <dbReference type="ARBA" id="ARBA00022630"/>
    </source>
</evidence>
<name>A0AAD9JNL7_9ANNE</name>
<dbReference type="PANTHER" id="PTHR11552:SF147">
    <property type="entry name" value="CHOLINE DEHYDROGENASE, MITOCHONDRIAL"/>
    <property type="match status" value="1"/>
</dbReference>
<dbReference type="SUPFAM" id="SSF54373">
    <property type="entry name" value="FAD-linked reductases, C-terminal domain"/>
    <property type="match status" value="1"/>
</dbReference>
<dbReference type="AlphaFoldDB" id="A0AAD9JNL7"/>
<accession>A0AAD9JNL7</accession>
<dbReference type="InterPro" id="IPR036188">
    <property type="entry name" value="FAD/NAD-bd_sf"/>
</dbReference>
<dbReference type="EMBL" id="JAODUP010000215">
    <property type="protein sequence ID" value="KAK2156357.1"/>
    <property type="molecule type" value="Genomic_DNA"/>
</dbReference>
<dbReference type="InterPro" id="IPR007867">
    <property type="entry name" value="GMC_OxRtase_C"/>
</dbReference>
<feature type="domain" description="Glucose-methanol-choline oxidoreductase N-terminal" evidence="8">
    <location>
        <begin position="282"/>
        <end position="296"/>
    </location>
</feature>
<comment type="caution">
    <text evidence="9">The sequence shown here is derived from an EMBL/GenBank/DDBJ whole genome shotgun (WGS) entry which is preliminary data.</text>
</comment>